<feature type="compositionally biased region" description="Basic and acidic residues" evidence="1">
    <location>
        <begin position="78"/>
        <end position="88"/>
    </location>
</feature>
<dbReference type="RefSeq" id="WP_369223901.1">
    <property type="nucleotide sequence ID" value="NZ_CP163441.1"/>
</dbReference>
<proteinExistence type="predicted"/>
<keyword evidence="2" id="KW-0472">Membrane</keyword>
<feature type="compositionally biased region" description="Low complexity" evidence="1">
    <location>
        <begin position="222"/>
        <end position="251"/>
    </location>
</feature>
<keyword evidence="2" id="KW-0812">Transmembrane</keyword>
<sequence length="262" mass="25851">MGERLSGDGPRGRRRVRPGGTLPDPRAAGDDAALDAPLETALAAAVRAGDPAPQGEQQAMAAFRAARASGAPRARTRRRDDWRPAAERRARRPAKLTFGVVFASLALGGVAVAAIGSVGSSSEGAGSGSGRGTTIPSAAASKRPGGVAPSPSQGGARPTDRPATAKDTEAHCRAYEQVKADGKALGATAWQRLVAAAGGADKVAAYCSGQLAGTTARPSHPTGSGKSAKGASNSANATARATGAAGNSQANGGQGQGNGKNK</sequence>
<dbReference type="AlphaFoldDB" id="A0AB39QSG1"/>
<evidence type="ECO:0000256" key="1">
    <source>
        <dbReference type="SAM" id="MobiDB-lite"/>
    </source>
</evidence>
<feature type="compositionally biased region" description="Basic and acidic residues" evidence="1">
    <location>
        <begin position="158"/>
        <end position="172"/>
    </location>
</feature>
<feature type="compositionally biased region" description="Gly residues" evidence="1">
    <location>
        <begin position="252"/>
        <end position="262"/>
    </location>
</feature>
<organism evidence="3">
    <name type="scientific">Streptomyces sp. R39</name>
    <dbReference type="NCBI Taxonomy" id="3238631"/>
    <lineage>
        <taxon>Bacteria</taxon>
        <taxon>Bacillati</taxon>
        <taxon>Actinomycetota</taxon>
        <taxon>Actinomycetes</taxon>
        <taxon>Kitasatosporales</taxon>
        <taxon>Streptomycetaceae</taxon>
        <taxon>Streptomyces</taxon>
    </lineage>
</organism>
<feature type="compositionally biased region" description="Low complexity" evidence="1">
    <location>
        <begin position="18"/>
        <end position="32"/>
    </location>
</feature>
<gene>
    <name evidence="3" type="ORF">AB5J52_24595</name>
</gene>
<feature type="region of interest" description="Disordered" evidence="1">
    <location>
        <begin position="212"/>
        <end position="262"/>
    </location>
</feature>
<feature type="transmembrane region" description="Helical" evidence="2">
    <location>
        <begin position="96"/>
        <end position="119"/>
    </location>
</feature>
<dbReference type="EMBL" id="CP163441">
    <property type="protein sequence ID" value="XDQ45176.1"/>
    <property type="molecule type" value="Genomic_DNA"/>
</dbReference>
<evidence type="ECO:0000313" key="3">
    <source>
        <dbReference type="EMBL" id="XDQ45176.1"/>
    </source>
</evidence>
<feature type="region of interest" description="Disordered" evidence="1">
    <location>
        <begin position="47"/>
        <end position="90"/>
    </location>
</feature>
<accession>A0AB39QSG1</accession>
<keyword evidence="2" id="KW-1133">Transmembrane helix</keyword>
<reference evidence="3" key="1">
    <citation type="submission" date="2024-07" db="EMBL/GenBank/DDBJ databases">
        <authorList>
            <person name="Yu S.T."/>
        </authorList>
    </citation>
    <scope>NUCLEOTIDE SEQUENCE</scope>
    <source>
        <strain evidence="3">R39</strain>
    </source>
</reference>
<feature type="compositionally biased region" description="Low complexity" evidence="1">
    <location>
        <begin position="59"/>
        <end position="73"/>
    </location>
</feature>
<feature type="region of interest" description="Disordered" evidence="1">
    <location>
        <begin position="118"/>
        <end position="172"/>
    </location>
</feature>
<protein>
    <submittedName>
        <fullName evidence="3">Uncharacterized protein</fullName>
    </submittedName>
</protein>
<name>A0AB39QSG1_9ACTN</name>
<evidence type="ECO:0000256" key="2">
    <source>
        <dbReference type="SAM" id="Phobius"/>
    </source>
</evidence>
<feature type="region of interest" description="Disordered" evidence="1">
    <location>
        <begin position="1"/>
        <end position="32"/>
    </location>
</feature>